<dbReference type="InterPro" id="IPR007621">
    <property type="entry name" value="TPM_dom"/>
</dbReference>
<feature type="compositionally biased region" description="Gly residues" evidence="1">
    <location>
        <begin position="283"/>
        <end position="298"/>
    </location>
</feature>
<evidence type="ECO:0000313" key="5">
    <source>
        <dbReference type="Proteomes" id="UP000623269"/>
    </source>
</evidence>
<feature type="region of interest" description="Disordered" evidence="1">
    <location>
        <begin position="276"/>
        <end position="310"/>
    </location>
</feature>
<reference evidence="4" key="1">
    <citation type="submission" date="2020-12" db="EMBL/GenBank/DDBJ databases">
        <title>M. sibirica DSM 26468T genome.</title>
        <authorList>
            <person name="Thieme N."/>
            <person name="Rettenmaier R."/>
            <person name="Zverlov V."/>
            <person name="Liebl W."/>
        </authorList>
    </citation>
    <scope>NUCLEOTIDE SEQUENCE</scope>
    <source>
        <strain evidence="4">DSM 26468</strain>
    </source>
</reference>
<keyword evidence="2" id="KW-0472">Membrane</keyword>
<accession>A0A8J7H365</accession>
<keyword evidence="2" id="KW-1133">Transmembrane helix</keyword>
<sequence length="310" mass="34956">MINLIKSKSLLLILFAFALINVVIINSASSNTSASETENNQRIYDKAGLLSTSEYEDLEQLCIEYGEDAGIDIYILTHNDSDSVYPEAYIENFEDTLPVGDRVYFLYDKYRGEIFIEGYGLAETYIHSKRIDLIFDQMMTDLRAKAFYDAFKTYISLSASYMKDDFEINEDHDYSYSSEYQSETEKSNYSNGSESYDYDSYYDEPRTPKEESILTNLWFQIIASLVIGAIVVGTMAYNSGGKMTVQGNNYIDPGHSGLIGRRDQYIRTRVTRVRKPTQNNNSGRGGFNAGGFRGGVSLGGRSHSSGGRKL</sequence>
<evidence type="ECO:0000313" key="4">
    <source>
        <dbReference type="EMBL" id="MBH1941205.1"/>
    </source>
</evidence>
<evidence type="ECO:0000259" key="3">
    <source>
        <dbReference type="Pfam" id="PF04536"/>
    </source>
</evidence>
<evidence type="ECO:0000256" key="2">
    <source>
        <dbReference type="SAM" id="Phobius"/>
    </source>
</evidence>
<feature type="domain" description="TPM" evidence="3">
    <location>
        <begin position="43"/>
        <end position="156"/>
    </location>
</feature>
<name>A0A8J7H365_9FIRM</name>
<feature type="transmembrane region" description="Helical" evidence="2">
    <location>
        <begin position="217"/>
        <end position="237"/>
    </location>
</feature>
<feature type="compositionally biased region" description="Low complexity" evidence="1">
    <location>
        <begin position="299"/>
        <end position="310"/>
    </location>
</feature>
<dbReference type="Gene3D" id="3.10.310.50">
    <property type="match status" value="1"/>
</dbReference>
<keyword evidence="2" id="KW-0812">Transmembrane</keyword>
<evidence type="ECO:0000256" key="1">
    <source>
        <dbReference type="SAM" id="MobiDB-lite"/>
    </source>
</evidence>
<keyword evidence="5" id="KW-1185">Reference proteome</keyword>
<organism evidence="4 5">
    <name type="scientific">Mobilitalea sibirica</name>
    <dbReference type="NCBI Taxonomy" id="1462919"/>
    <lineage>
        <taxon>Bacteria</taxon>
        <taxon>Bacillati</taxon>
        <taxon>Bacillota</taxon>
        <taxon>Clostridia</taxon>
        <taxon>Lachnospirales</taxon>
        <taxon>Lachnospiraceae</taxon>
        <taxon>Mobilitalea</taxon>
    </lineage>
</organism>
<dbReference type="RefSeq" id="WP_197661425.1">
    <property type="nucleotide sequence ID" value="NZ_JAEAGR010000009.1"/>
</dbReference>
<comment type="caution">
    <text evidence="4">The sequence shown here is derived from an EMBL/GenBank/DDBJ whole genome shotgun (WGS) entry which is preliminary data.</text>
</comment>
<dbReference type="AlphaFoldDB" id="A0A8J7H365"/>
<dbReference type="Proteomes" id="UP000623269">
    <property type="component" value="Unassembled WGS sequence"/>
</dbReference>
<protein>
    <submittedName>
        <fullName evidence="4">TPM domain-containing protein</fullName>
    </submittedName>
</protein>
<gene>
    <name evidence="4" type="ORF">I5677_09905</name>
</gene>
<dbReference type="Pfam" id="PF04536">
    <property type="entry name" value="TPM_phosphatase"/>
    <property type="match status" value="1"/>
</dbReference>
<proteinExistence type="predicted"/>
<dbReference type="EMBL" id="JAEAGR010000009">
    <property type="protein sequence ID" value="MBH1941205.1"/>
    <property type="molecule type" value="Genomic_DNA"/>
</dbReference>